<sequence>METPPNEVFRDSIGTIDEEGKRNWIYPKKPSGPYYEKRKIVSYILLAFLFVAPFIKINGNQFLLFNVIERRFNIFGFPFWPQDFHLFVISMIIGVVFITLFTVGFGRIFCGWICPQTIFMEMVFRRIEYWIDGDRNKQRRLARQKWNAEKIRKRLLKWFIFLVVSFLIANVFLAYLIGSDKLLRYITDGPFEHIGTLIPLVIFTGVFYFVFVWFREQVCIIACPYGRLQGVLLDNKSIVVAYDHKRGERENGRKKFRKNEDRKALGYGDCIDCLQCVHVCPTGIDIRNGTQLECVNCTACIDECDHIMESIDLPKGLIRYASEENIEKKAPFKLTARLKGYIAVLVILIGVLAGMLALRNDVEARILRLPGQLYERKDNNVISNVFTYKLVNKTTDTITNVSFKLRGIDGEIKLVSISDTFIVEPQGIAEGTMFIELKQSDLSGDKNKLRIDVYSYDELIETTTVNFLGPRSYN</sequence>
<dbReference type="InterPro" id="IPR014116">
    <property type="entry name" value="Cyt_c_oxidase_cbb3_FixG"/>
</dbReference>
<keyword evidence="4" id="KW-0249">Electron transport</keyword>
<feature type="transmembrane region" description="Helical" evidence="7">
    <location>
        <begin position="338"/>
        <end position="358"/>
    </location>
</feature>
<keyword evidence="7" id="KW-1133">Transmembrane helix</keyword>
<dbReference type="GO" id="GO:0051539">
    <property type="term" value="F:4 iron, 4 sulfur cluster binding"/>
    <property type="evidence" value="ECO:0007669"/>
    <property type="project" value="UniProtKB-KW"/>
</dbReference>
<dbReference type="NCBIfam" id="TIGR02745">
    <property type="entry name" value="ccoG_rdxA_fixG"/>
    <property type="match status" value="1"/>
</dbReference>
<evidence type="ECO:0000256" key="3">
    <source>
        <dbReference type="ARBA" id="ARBA00022723"/>
    </source>
</evidence>
<keyword evidence="3" id="KW-0479">Metal-binding</keyword>
<keyword evidence="10" id="KW-1185">Reference proteome</keyword>
<dbReference type="InterPro" id="IPR009051">
    <property type="entry name" value="Helical_ferredxn"/>
</dbReference>
<dbReference type="GO" id="GO:0005886">
    <property type="term" value="C:plasma membrane"/>
    <property type="evidence" value="ECO:0007669"/>
    <property type="project" value="TreeGrafter"/>
</dbReference>
<dbReference type="Gene3D" id="2.60.40.10">
    <property type="entry name" value="Immunoglobulins"/>
    <property type="match status" value="1"/>
</dbReference>
<dbReference type="PROSITE" id="PS00198">
    <property type="entry name" value="4FE4S_FER_1"/>
    <property type="match status" value="1"/>
</dbReference>
<dbReference type="Proteomes" id="UP000447545">
    <property type="component" value="Unassembled WGS sequence"/>
</dbReference>
<dbReference type="Pfam" id="PF11614">
    <property type="entry name" value="FixG_C"/>
    <property type="match status" value="1"/>
</dbReference>
<feature type="transmembrane region" description="Helical" evidence="7">
    <location>
        <begin position="84"/>
        <end position="110"/>
    </location>
</feature>
<evidence type="ECO:0000256" key="1">
    <source>
        <dbReference type="ARBA" id="ARBA00022448"/>
    </source>
</evidence>
<dbReference type="PANTHER" id="PTHR30176">
    <property type="entry name" value="FERREDOXIN-TYPE PROTEIN NAPH"/>
    <property type="match status" value="1"/>
</dbReference>
<dbReference type="RefSeq" id="WP_155089454.1">
    <property type="nucleotide sequence ID" value="NZ_OZ260095.1"/>
</dbReference>
<evidence type="ECO:0000256" key="7">
    <source>
        <dbReference type="SAM" id="Phobius"/>
    </source>
</evidence>
<name>A0A7K1GDP4_9FLAO</name>
<dbReference type="InterPro" id="IPR051684">
    <property type="entry name" value="Electron_Trans/Redox"/>
</dbReference>
<keyword evidence="2" id="KW-0004">4Fe-4S</keyword>
<reference evidence="9 10" key="1">
    <citation type="submission" date="2019-11" db="EMBL/GenBank/DDBJ databases">
        <title>Winogradskyella ouciana sp. nov., isolated from the hadal seawater of the Mariana Trench.</title>
        <authorList>
            <person name="Liu R."/>
        </authorList>
    </citation>
    <scope>NUCLEOTIDE SEQUENCE [LARGE SCALE GENOMIC DNA]</scope>
    <source>
        <strain evidence="9 10">ZXX205</strain>
    </source>
</reference>
<dbReference type="AlphaFoldDB" id="A0A7K1GDP4"/>
<feature type="domain" description="4Fe-4S ferredoxin-type" evidence="8">
    <location>
        <begin position="261"/>
        <end position="289"/>
    </location>
</feature>
<feature type="transmembrane region" description="Helical" evidence="7">
    <location>
        <begin position="40"/>
        <end position="64"/>
    </location>
</feature>
<dbReference type="PROSITE" id="PS51379">
    <property type="entry name" value="4FE4S_FER_2"/>
    <property type="match status" value="1"/>
</dbReference>
<keyword evidence="6" id="KW-0411">Iron-sulfur</keyword>
<dbReference type="GO" id="GO:0046872">
    <property type="term" value="F:metal ion binding"/>
    <property type="evidence" value="ECO:0007669"/>
    <property type="project" value="UniProtKB-KW"/>
</dbReference>
<gene>
    <name evidence="9" type="primary">ccoG</name>
    <name evidence="9" type="ORF">F1003_10895</name>
</gene>
<proteinExistence type="predicted"/>
<dbReference type="Pfam" id="PF13746">
    <property type="entry name" value="Fer4_18"/>
    <property type="match status" value="1"/>
</dbReference>
<keyword evidence="1" id="KW-0813">Transport</keyword>
<evidence type="ECO:0000256" key="4">
    <source>
        <dbReference type="ARBA" id="ARBA00022982"/>
    </source>
</evidence>
<evidence type="ECO:0000256" key="2">
    <source>
        <dbReference type="ARBA" id="ARBA00022485"/>
    </source>
</evidence>
<feature type="transmembrane region" description="Helical" evidence="7">
    <location>
        <begin position="155"/>
        <end position="177"/>
    </location>
</feature>
<evidence type="ECO:0000313" key="9">
    <source>
        <dbReference type="EMBL" id="MTE27437.1"/>
    </source>
</evidence>
<dbReference type="SUPFAM" id="SSF54862">
    <property type="entry name" value="4Fe-4S ferredoxins"/>
    <property type="match status" value="1"/>
</dbReference>
<dbReference type="InterPro" id="IPR013783">
    <property type="entry name" value="Ig-like_fold"/>
</dbReference>
<dbReference type="Pfam" id="PF12801">
    <property type="entry name" value="Fer4_5"/>
    <property type="match status" value="1"/>
</dbReference>
<protein>
    <submittedName>
        <fullName evidence="9">Cytochrome c oxidase accessory protein CcoG</fullName>
    </submittedName>
</protein>
<organism evidence="9 10">
    <name type="scientific">Winogradskyella ouciana</name>
    <dbReference type="NCBI Taxonomy" id="2608631"/>
    <lineage>
        <taxon>Bacteria</taxon>
        <taxon>Pseudomonadati</taxon>
        <taxon>Bacteroidota</taxon>
        <taxon>Flavobacteriia</taxon>
        <taxon>Flavobacteriales</taxon>
        <taxon>Flavobacteriaceae</taxon>
        <taxon>Winogradskyella</taxon>
    </lineage>
</organism>
<evidence type="ECO:0000259" key="8">
    <source>
        <dbReference type="PROSITE" id="PS51379"/>
    </source>
</evidence>
<dbReference type="InterPro" id="IPR032879">
    <property type="entry name" value="FixG_C"/>
</dbReference>
<dbReference type="Gene3D" id="1.10.1060.10">
    <property type="entry name" value="Alpha-helical ferredoxin"/>
    <property type="match status" value="1"/>
</dbReference>
<feature type="transmembrane region" description="Helical" evidence="7">
    <location>
        <begin position="197"/>
        <end position="214"/>
    </location>
</feature>
<keyword evidence="5" id="KW-0408">Iron</keyword>
<evidence type="ECO:0000313" key="10">
    <source>
        <dbReference type="Proteomes" id="UP000447545"/>
    </source>
</evidence>
<evidence type="ECO:0000256" key="5">
    <source>
        <dbReference type="ARBA" id="ARBA00023004"/>
    </source>
</evidence>
<dbReference type="InterPro" id="IPR017900">
    <property type="entry name" value="4Fe4S_Fe_S_CS"/>
</dbReference>
<keyword evidence="7" id="KW-0472">Membrane</keyword>
<dbReference type="EMBL" id="WJYA01000006">
    <property type="protein sequence ID" value="MTE27437.1"/>
    <property type="molecule type" value="Genomic_DNA"/>
</dbReference>
<accession>A0A7K1GDP4</accession>
<comment type="caution">
    <text evidence="9">The sequence shown here is derived from an EMBL/GenBank/DDBJ whole genome shotgun (WGS) entry which is preliminary data.</text>
</comment>
<dbReference type="InterPro" id="IPR017896">
    <property type="entry name" value="4Fe4S_Fe-S-bd"/>
</dbReference>
<evidence type="ECO:0000256" key="6">
    <source>
        <dbReference type="ARBA" id="ARBA00023014"/>
    </source>
</evidence>
<keyword evidence="7" id="KW-0812">Transmembrane</keyword>
<dbReference type="PANTHER" id="PTHR30176:SF3">
    <property type="entry name" value="FERREDOXIN-TYPE PROTEIN NAPH"/>
    <property type="match status" value="1"/>
</dbReference>